<reference evidence="3 4" key="1">
    <citation type="submission" date="2016-10" db="EMBL/GenBank/DDBJ databases">
        <authorList>
            <person name="de Groot N.N."/>
        </authorList>
    </citation>
    <scope>NUCLEOTIDE SEQUENCE [LARGE SCALE GENOMIC DNA]</scope>
    <source>
        <strain evidence="3 4">DSM 21632</strain>
    </source>
</reference>
<dbReference type="STRING" id="568899.SAMN05192534_12455"/>
<protein>
    <submittedName>
        <fullName evidence="3">Uncharacterized protein</fullName>
    </submittedName>
</protein>
<sequence length="132" mass="15625">MKKGILLLILLLVGCSSNPAGIDSDIYEESKEIFDMVETAYEEERELTENERNEIRRFKEKINELEEKEEKGNLSDRGFENYAVMWRVEAFADFYPVITMREDTPEELWNKFNDRYEQAEKALENGVDIENE</sequence>
<evidence type="ECO:0000313" key="4">
    <source>
        <dbReference type="Proteomes" id="UP000199163"/>
    </source>
</evidence>
<feature type="coiled-coil region" evidence="1">
    <location>
        <begin position="41"/>
        <end position="75"/>
    </location>
</feature>
<dbReference type="EMBL" id="FNDK01000024">
    <property type="protein sequence ID" value="SDI19301.1"/>
    <property type="molecule type" value="Genomic_DNA"/>
</dbReference>
<accession>A0A1G8IKI4</accession>
<evidence type="ECO:0000256" key="1">
    <source>
        <dbReference type="SAM" id="Coils"/>
    </source>
</evidence>
<dbReference type="AlphaFoldDB" id="A0A1G8IKI4"/>
<name>A0A1G8IKI4_9BACI</name>
<gene>
    <name evidence="3" type="ORF">SAMN05192534_12455</name>
</gene>
<proteinExistence type="predicted"/>
<evidence type="ECO:0000313" key="3">
    <source>
        <dbReference type="EMBL" id="SDI19301.1"/>
    </source>
</evidence>
<keyword evidence="2" id="KW-0732">Signal</keyword>
<keyword evidence="4" id="KW-1185">Reference proteome</keyword>
<organism evidence="3 4">
    <name type="scientific">Alteribacillus persepolensis</name>
    <dbReference type="NCBI Taxonomy" id="568899"/>
    <lineage>
        <taxon>Bacteria</taxon>
        <taxon>Bacillati</taxon>
        <taxon>Bacillota</taxon>
        <taxon>Bacilli</taxon>
        <taxon>Bacillales</taxon>
        <taxon>Bacillaceae</taxon>
        <taxon>Alteribacillus</taxon>
    </lineage>
</organism>
<dbReference type="RefSeq" id="WP_091275808.1">
    <property type="nucleotide sequence ID" value="NZ_FNDK01000024.1"/>
</dbReference>
<feature type="chain" id="PRO_5011512336" evidence="2">
    <location>
        <begin position="23"/>
        <end position="132"/>
    </location>
</feature>
<feature type="signal peptide" evidence="2">
    <location>
        <begin position="1"/>
        <end position="22"/>
    </location>
</feature>
<dbReference type="Proteomes" id="UP000199163">
    <property type="component" value="Unassembled WGS sequence"/>
</dbReference>
<keyword evidence="1" id="KW-0175">Coiled coil</keyword>
<evidence type="ECO:0000256" key="2">
    <source>
        <dbReference type="SAM" id="SignalP"/>
    </source>
</evidence>
<dbReference type="PROSITE" id="PS51257">
    <property type="entry name" value="PROKAR_LIPOPROTEIN"/>
    <property type="match status" value="1"/>
</dbReference>